<keyword evidence="3" id="KW-0812">Transmembrane</keyword>
<reference evidence="5 6" key="1">
    <citation type="journal article" date="2018" name="Sci. Rep.">
        <title>Comparative analysis of the Pocillopora damicornis genome highlights role of immune system in coral evolution.</title>
        <authorList>
            <person name="Cunning R."/>
            <person name="Bay R.A."/>
            <person name="Gillette P."/>
            <person name="Baker A.C."/>
            <person name="Traylor-Knowles N."/>
        </authorList>
    </citation>
    <scope>NUCLEOTIDE SEQUENCE [LARGE SCALE GENOMIC DNA]</scope>
    <source>
        <strain evidence="5">RSMAS</strain>
        <tissue evidence="5">Whole animal</tissue>
    </source>
</reference>
<name>A0A3M6U8I8_POCDA</name>
<keyword evidence="3" id="KW-1133">Transmembrane helix</keyword>
<evidence type="ECO:0000256" key="1">
    <source>
        <dbReference type="ARBA" id="ARBA00001968"/>
    </source>
</evidence>
<evidence type="ECO:0000256" key="3">
    <source>
        <dbReference type="SAM" id="Phobius"/>
    </source>
</evidence>
<keyword evidence="3" id="KW-0472">Membrane</keyword>
<evidence type="ECO:0000256" key="2">
    <source>
        <dbReference type="ARBA" id="ARBA00022723"/>
    </source>
</evidence>
<dbReference type="OMA" id="PSAYEAK"/>
<comment type="caution">
    <text evidence="5">The sequence shown here is derived from an EMBL/GenBank/DDBJ whole genome shotgun (WGS) entry which is preliminary data.</text>
</comment>
<organism evidence="5 6">
    <name type="scientific">Pocillopora damicornis</name>
    <name type="common">Cauliflower coral</name>
    <name type="synonym">Millepora damicornis</name>
    <dbReference type="NCBI Taxonomy" id="46731"/>
    <lineage>
        <taxon>Eukaryota</taxon>
        <taxon>Metazoa</taxon>
        <taxon>Cnidaria</taxon>
        <taxon>Anthozoa</taxon>
        <taxon>Hexacorallia</taxon>
        <taxon>Scleractinia</taxon>
        <taxon>Astrocoeniina</taxon>
        <taxon>Pocilloporidae</taxon>
        <taxon>Pocillopora</taxon>
    </lineage>
</organism>
<evidence type="ECO:0000259" key="4">
    <source>
        <dbReference type="Pfam" id="PF13359"/>
    </source>
</evidence>
<proteinExistence type="predicted"/>
<evidence type="ECO:0000313" key="5">
    <source>
        <dbReference type="EMBL" id="RMX50002.1"/>
    </source>
</evidence>
<keyword evidence="6" id="KW-1185">Reference proteome</keyword>
<feature type="domain" description="DDE Tnp4" evidence="4">
    <location>
        <begin position="111"/>
        <end position="157"/>
    </location>
</feature>
<comment type="cofactor">
    <cofactor evidence="1">
        <name>a divalent metal cation</name>
        <dbReference type="ChEBI" id="CHEBI:60240"/>
    </cofactor>
</comment>
<dbReference type="Pfam" id="PF13359">
    <property type="entry name" value="DDE_Tnp_4"/>
    <property type="match status" value="1"/>
</dbReference>
<feature type="transmembrane region" description="Helical" evidence="3">
    <location>
        <begin position="48"/>
        <end position="73"/>
    </location>
</feature>
<dbReference type="EMBL" id="RCHS01002012">
    <property type="protein sequence ID" value="RMX50002.1"/>
    <property type="molecule type" value="Genomic_DNA"/>
</dbReference>
<accession>A0A3M6U8I8</accession>
<keyword evidence="2" id="KW-0479">Metal-binding</keyword>
<gene>
    <name evidence="5" type="ORF">pdam_00016657</name>
</gene>
<dbReference type="GO" id="GO:0046872">
    <property type="term" value="F:metal ion binding"/>
    <property type="evidence" value="ECO:0007669"/>
    <property type="project" value="UniProtKB-KW"/>
</dbReference>
<dbReference type="InterPro" id="IPR027806">
    <property type="entry name" value="HARBI1_dom"/>
</dbReference>
<dbReference type="OrthoDB" id="5976274at2759"/>
<protein>
    <recommendedName>
        <fullName evidence="4">DDE Tnp4 domain-containing protein</fullName>
    </recommendedName>
</protein>
<evidence type="ECO:0000313" key="6">
    <source>
        <dbReference type="Proteomes" id="UP000275408"/>
    </source>
</evidence>
<dbReference type="Proteomes" id="UP000275408">
    <property type="component" value="Unassembled WGS sequence"/>
</dbReference>
<sequence>MNRDVLMILANEVKPFLELSRGPHRDDVFSVEKQLAMTLYYLRDQGSILMTANAFGVALCTVSVVVRIVCYVLTNKCELNVLKLPTTEQEMMELVSKMENKFCFLLAFGCVDGTQIPILSPRENPYDYLSYKMEHTLNIQTVCNYKGTFLHVDVRWP</sequence>
<dbReference type="AlphaFoldDB" id="A0A3M6U8I8"/>